<evidence type="ECO:0000256" key="5">
    <source>
        <dbReference type="ARBA" id="ARBA00023136"/>
    </source>
</evidence>
<organism evidence="8 9">
    <name type="scientific">Schistosoma mattheei</name>
    <dbReference type="NCBI Taxonomy" id="31246"/>
    <lineage>
        <taxon>Eukaryota</taxon>
        <taxon>Metazoa</taxon>
        <taxon>Spiralia</taxon>
        <taxon>Lophotrochozoa</taxon>
        <taxon>Platyhelminthes</taxon>
        <taxon>Trematoda</taxon>
        <taxon>Digenea</taxon>
        <taxon>Strigeidida</taxon>
        <taxon>Schistosomatoidea</taxon>
        <taxon>Schistosomatidae</taxon>
        <taxon>Schistosoma</taxon>
    </lineage>
</organism>
<keyword evidence="4 7" id="KW-1133">Transmembrane helix</keyword>
<dbReference type="Pfam" id="PF10222">
    <property type="entry name" value="DUF2152"/>
    <property type="match status" value="2"/>
</dbReference>
<keyword evidence="2 7" id="KW-0812">Transmembrane</keyword>
<proteinExistence type="predicted"/>
<dbReference type="WBParaSite" id="SMTH1_62290.1">
    <property type="protein sequence ID" value="SMTH1_62290.1"/>
    <property type="gene ID" value="SMTH1_62290"/>
</dbReference>
<evidence type="ECO:0000313" key="9">
    <source>
        <dbReference type="WBParaSite" id="SMTH1_62290.1"/>
    </source>
</evidence>
<dbReference type="AlphaFoldDB" id="A0AA85BL43"/>
<evidence type="ECO:0000256" key="3">
    <source>
        <dbReference type="ARBA" id="ARBA00022729"/>
    </source>
</evidence>
<keyword evidence="6" id="KW-0325">Glycoprotein</keyword>
<name>A0AA85BL43_9TREM</name>
<dbReference type="PANTHER" id="PTHR31386:SF2">
    <property type="entry name" value="SIMILAR TO RIKEN CDNA 2510039O18"/>
    <property type="match status" value="1"/>
</dbReference>
<evidence type="ECO:0000256" key="6">
    <source>
        <dbReference type="ARBA" id="ARBA00023180"/>
    </source>
</evidence>
<dbReference type="GO" id="GO:0016020">
    <property type="term" value="C:membrane"/>
    <property type="evidence" value="ECO:0007669"/>
    <property type="project" value="UniProtKB-SubCell"/>
</dbReference>
<comment type="subcellular location">
    <subcellularLocation>
        <location evidence="1">Membrane</location>
        <topology evidence="1">Single-pass type I membrane protein</topology>
    </subcellularLocation>
</comment>
<keyword evidence="5 7" id="KW-0472">Membrane</keyword>
<dbReference type="PANTHER" id="PTHR31386">
    <property type="entry name" value="UNCHARACTERIZED PROTEIN KIAA2013"/>
    <property type="match status" value="1"/>
</dbReference>
<dbReference type="InterPro" id="IPR018795">
    <property type="entry name" value="K2013-like"/>
</dbReference>
<evidence type="ECO:0000256" key="2">
    <source>
        <dbReference type="ARBA" id="ARBA00022692"/>
    </source>
</evidence>
<evidence type="ECO:0000256" key="1">
    <source>
        <dbReference type="ARBA" id="ARBA00004479"/>
    </source>
</evidence>
<evidence type="ECO:0000313" key="8">
    <source>
        <dbReference type="Proteomes" id="UP000050791"/>
    </source>
</evidence>
<keyword evidence="3" id="KW-0732">Signal</keyword>
<accession>A0AA85BL43</accession>
<evidence type="ECO:0000256" key="7">
    <source>
        <dbReference type="SAM" id="Phobius"/>
    </source>
</evidence>
<feature type="transmembrane region" description="Helical" evidence="7">
    <location>
        <begin position="639"/>
        <end position="661"/>
    </location>
</feature>
<sequence>MKTTIILLYKWRIVIYLVILCCLYIFLWCLTPSEFVSEFIKTDEPHECVADRLKPFAKKIKDLDAFIIQPESTQSSLITFTGNGFIGCSFQEHDILIHNNGFLSQSTKIPALITLDVHGYVNFKALLLDIRDGLMHKMSCFKHVNELCVSSGTTVYAHRRYPSLLIQTFRVYNPMDWDNTVKIDKGNLRNWTELVSLRFIRLQQKSELKNHATEEVTYQIACGLIHLPISDNFKTNDHNPIIAKVLVVVVYEPVFPENLTVLSGSAQSYTFITGIRISDQPILITEHDLIQFKSDLGHLAKERTRLESLISSELMFALSYPESELRKEHTDAWNFLWTSGITISHSYAPGAVNAKDINTTLYYIASNSPDLLSTQSSMMNNSTINEYKVQYKDYNQCFRGTYTLETNSLWQPVTSLSSMHNLIQSWRHVLIDGGCEKLLQSGVYGVHQAVLRSIGSFYVGYDHISFDYPTDSLYRDILFRRIHLNKPGVYANFEIRLLSREGSISSPHLMAVELSVWRSPSLTTLLSSSLSNHVYENSNSILQAINFFIKLENDALNSSLYVCPAACYSTPVLVKTTRLVVPFTVSIPPTALMYLGTELGELKKYSQTLRYVKISPGPAPRHDIITLHRHGHAFGGLPWLFWISLVLLIAIFHMFFCKIIYNELRNKNQKFEPQNSWKLPRYASDLISSTGLETKALRNTQISRRRIVDLDTVP</sequence>
<feature type="transmembrane region" description="Helical" evidence="7">
    <location>
        <begin position="7"/>
        <end position="28"/>
    </location>
</feature>
<dbReference type="Proteomes" id="UP000050791">
    <property type="component" value="Unassembled WGS sequence"/>
</dbReference>
<protein>
    <submittedName>
        <fullName evidence="9">Uncharacterized protein</fullName>
    </submittedName>
</protein>
<evidence type="ECO:0000256" key="4">
    <source>
        <dbReference type="ARBA" id="ARBA00022989"/>
    </source>
</evidence>
<reference evidence="9" key="1">
    <citation type="submission" date="2023-11" db="UniProtKB">
        <authorList>
            <consortium name="WormBaseParasite"/>
        </authorList>
    </citation>
    <scope>IDENTIFICATION</scope>
</reference>